<feature type="transmembrane region" description="Helical" evidence="7">
    <location>
        <begin position="179"/>
        <end position="198"/>
    </location>
</feature>
<name>A0A7W2AT10_9BACL</name>
<proteinExistence type="inferred from homology"/>
<feature type="transmembrane region" description="Helical" evidence="7">
    <location>
        <begin position="9"/>
        <end position="27"/>
    </location>
</feature>
<dbReference type="InterPro" id="IPR000515">
    <property type="entry name" value="MetI-like"/>
</dbReference>
<evidence type="ECO:0000256" key="2">
    <source>
        <dbReference type="ARBA" id="ARBA00022448"/>
    </source>
</evidence>
<dbReference type="SUPFAM" id="SSF161098">
    <property type="entry name" value="MetI-like"/>
    <property type="match status" value="1"/>
</dbReference>
<evidence type="ECO:0000256" key="6">
    <source>
        <dbReference type="ARBA" id="ARBA00023136"/>
    </source>
</evidence>
<feature type="transmembrane region" description="Helical" evidence="7">
    <location>
        <begin position="122"/>
        <end position="141"/>
    </location>
</feature>
<evidence type="ECO:0000259" key="8">
    <source>
        <dbReference type="PROSITE" id="PS50928"/>
    </source>
</evidence>
<dbReference type="GO" id="GO:0055085">
    <property type="term" value="P:transmembrane transport"/>
    <property type="evidence" value="ECO:0007669"/>
    <property type="project" value="InterPro"/>
</dbReference>
<gene>
    <name evidence="9" type="ORF">H2C83_12125</name>
</gene>
<evidence type="ECO:0000256" key="1">
    <source>
        <dbReference type="ARBA" id="ARBA00004651"/>
    </source>
</evidence>
<dbReference type="PANTHER" id="PTHR30151:SF20">
    <property type="entry name" value="ABC TRANSPORTER PERMEASE PROTEIN HI_0355-RELATED"/>
    <property type="match status" value="1"/>
</dbReference>
<keyword evidence="2 7" id="KW-0813">Transport</keyword>
<comment type="caution">
    <text evidence="9">The sequence shown here is derived from an EMBL/GenBank/DDBJ whole genome shotgun (WGS) entry which is preliminary data.</text>
</comment>
<dbReference type="AlphaFoldDB" id="A0A7W2AT10"/>
<comment type="similarity">
    <text evidence="7">Belongs to the binding-protein-dependent transport system permease family.</text>
</comment>
<comment type="subcellular location">
    <subcellularLocation>
        <location evidence="1 7">Cell membrane</location>
        <topology evidence="1 7">Multi-pass membrane protein</topology>
    </subcellularLocation>
</comment>
<dbReference type="PROSITE" id="PS50928">
    <property type="entry name" value="ABC_TM1"/>
    <property type="match status" value="1"/>
</dbReference>
<evidence type="ECO:0000256" key="5">
    <source>
        <dbReference type="ARBA" id="ARBA00022989"/>
    </source>
</evidence>
<dbReference type="RefSeq" id="WP_181741193.1">
    <property type="nucleotide sequence ID" value="NZ_JACEOL010000038.1"/>
</dbReference>
<evidence type="ECO:0000313" key="10">
    <source>
        <dbReference type="Proteomes" id="UP000538292"/>
    </source>
</evidence>
<reference evidence="9 10" key="1">
    <citation type="submission" date="2020-07" db="EMBL/GenBank/DDBJ databases">
        <title>Thermoactinomyces phylogeny.</title>
        <authorList>
            <person name="Dunlap C."/>
        </authorList>
    </citation>
    <scope>NUCLEOTIDE SEQUENCE [LARGE SCALE GENOMIC DNA]</scope>
    <source>
        <strain evidence="9 10">AMNI-1</strain>
    </source>
</reference>
<feature type="transmembrane region" description="Helical" evidence="7">
    <location>
        <begin position="91"/>
        <end position="116"/>
    </location>
</feature>
<dbReference type="PANTHER" id="PTHR30151">
    <property type="entry name" value="ALKANE SULFONATE ABC TRANSPORTER-RELATED, MEMBRANE SUBUNIT"/>
    <property type="match status" value="1"/>
</dbReference>
<evidence type="ECO:0000256" key="3">
    <source>
        <dbReference type="ARBA" id="ARBA00022475"/>
    </source>
</evidence>
<keyword evidence="6 7" id="KW-0472">Membrane</keyword>
<keyword evidence="10" id="KW-1185">Reference proteome</keyword>
<feature type="transmembrane region" description="Helical" evidence="7">
    <location>
        <begin position="218"/>
        <end position="244"/>
    </location>
</feature>
<dbReference type="Proteomes" id="UP000538292">
    <property type="component" value="Unassembled WGS sequence"/>
</dbReference>
<dbReference type="Gene3D" id="1.10.3720.10">
    <property type="entry name" value="MetI-like"/>
    <property type="match status" value="1"/>
</dbReference>
<dbReference type="Pfam" id="PF00528">
    <property type="entry name" value="BPD_transp_1"/>
    <property type="match status" value="1"/>
</dbReference>
<evidence type="ECO:0000256" key="7">
    <source>
        <dbReference type="RuleBase" id="RU363032"/>
    </source>
</evidence>
<keyword evidence="5 7" id="KW-1133">Transmembrane helix</keyword>
<dbReference type="EMBL" id="JACEOL010000038">
    <property type="protein sequence ID" value="MBA4603051.1"/>
    <property type="molecule type" value="Genomic_DNA"/>
</dbReference>
<evidence type="ECO:0000256" key="4">
    <source>
        <dbReference type="ARBA" id="ARBA00022692"/>
    </source>
</evidence>
<keyword evidence="3" id="KW-1003">Cell membrane</keyword>
<protein>
    <submittedName>
        <fullName evidence="9">ABC transporter permease</fullName>
    </submittedName>
</protein>
<evidence type="ECO:0000313" key="9">
    <source>
        <dbReference type="EMBL" id="MBA4603051.1"/>
    </source>
</evidence>
<keyword evidence="4 7" id="KW-0812">Transmembrane</keyword>
<feature type="transmembrane region" description="Helical" evidence="7">
    <location>
        <begin position="62"/>
        <end position="84"/>
    </location>
</feature>
<organism evidence="9 10">
    <name type="scientific">Thermoactinomyces mirandus</name>
    <dbReference type="NCBI Taxonomy" id="2756294"/>
    <lineage>
        <taxon>Bacteria</taxon>
        <taxon>Bacillati</taxon>
        <taxon>Bacillota</taxon>
        <taxon>Bacilli</taxon>
        <taxon>Bacillales</taxon>
        <taxon>Thermoactinomycetaceae</taxon>
        <taxon>Thermoactinomyces</taxon>
    </lineage>
</organism>
<feature type="domain" description="ABC transmembrane type-1" evidence="8">
    <location>
        <begin position="56"/>
        <end position="236"/>
    </location>
</feature>
<dbReference type="CDD" id="cd06261">
    <property type="entry name" value="TM_PBP2"/>
    <property type="match status" value="1"/>
</dbReference>
<accession>A0A7W2AT10</accession>
<sequence length="265" mass="29538">MINVLKRGLPFGFVLFLVLMWEFFVRFTEIDPWMLPAPSQIGKETIILAIQLPAPLWATTKIALSGLGAGTAIGVLTAVILHLFSLLRRMVYPLIILSQNIPMIALAPLLVMWFGFGAFPKILVVTLICFFPVTVSLLGGFEQTDRILLTYLKMAGASRLQIFFRCEWPSALPSFFSGLKLSATYSIMGAVIAEWLGAEKGIGVMMQLASSTFKTDRVFVAILFIAALSLAFFAAITLSERLVLRSYWKRGRKNETGSEKRMFRL</sequence>
<dbReference type="GO" id="GO:0005886">
    <property type="term" value="C:plasma membrane"/>
    <property type="evidence" value="ECO:0007669"/>
    <property type="project" value="UniProtKB-SubCell"/>
</dbReference>
<dbReference type="InterPro" id="IPR035906">
    <property type="entry name" value="MetI-like_sf"/>
</dbReference>